<keyword evidence="2" id="KW-0732">Signal</keyword>
<feature type="region of interest" description="Disordered" evidence="1">
    <location>
        <begin position="362"/>
        <end position="442"/>
    </location>
</feature>
<reference evidence="3 4" key="1">
    <citation type="journal article" date="2018" name="Mol. Biol. Evol.">
        <title>Broad Genomic Sampling Reveals a Smut Pathogenic Ancestry of the Fungal Clade Ustilaginomycotina.</title>
        <authorList>
            <person name="Kijpornyongpan T."/>
            <person name="Mondo S.J."/>
            <person name="Barry K."/>
            <person name="Sandor L."/>
            <person name="Lee J."/>
            <person name="Lipzen A."/>
            <person name="Pangilinan J."/>
            <person name="LaButti K."/>
            <person name="Hainaut M."/>
            <person name="Henrissat B."/>
            <person name="Grigoriev I.V."/>
            <person name="Spatafora J.W."/>
            <person name="Aime M.C."/>
        </authorList>
    </citation>
    <scope>NUCLEOTIDE SEQUENCE [LARGE SCALE GENOMIC DNA]</scope>
    <source>
        <strain evidence="3 4">MCA 4658</strain>
    </source>
</reference>
<feature type="signal peptide" evidence="2">
    <location>
        <begin position="1"/>
        <end position="22"/>
    </location>
</feature>
<evidence type="ECO:0000313" key="4">
    <source>
        <dbReference type="Proteomes" id="UP000245783"/>
    </source>
</evidence>
<sequence length="598" mass="64628">MAVRRIVFSCLCLVGFLASVTSICIDQQLGSSSHCPHSRRDLDVDAELLGIHGRFEAGDLSRLERRLGPGKVLEVMKRRGLREHGRSRDLGRRDLLAKRGPTASENLLEKLLNDVGKGGSEAGSAAPPASVLFTQDRDILAHVRARRMRGIVLRSKVPTTTESTAMTTHAARPAQSDPSLFATNHPDRGPANLALELEAKLISEAGRNSADVIKANGRLSGIFSDAHTPHKFRILSSSLSGVKLEPKHGHQKTAINHATSSLQPRSVVAVSQLSAASSHASSAERRIEARGLGSSEIEEVIRLNKMMEAMGTEEGASPTVAAHLHKLVHGSASTYKPPQWQRRKFDLPHSISLPANKASTVDLQKSVSSQSSSKTSASPASIRIVENGEKSSPSFTAPTPGSSRAPSLLSSAENSRDSITAHKSRRSASLSESSLSLPLKKAPSIEEKGKGVTAVPFVKPSYSNGAHEWHRDPQPSWYAEQGWHKFASKMDDTRKQQIVSAAPRARVHASDPSPIGQVHSTVWFLDDGTQYWRGIDFKRDPTKGKGAASAIRGRVGTKLSSTWKSIKSGFERLSGSSAALAKQSHDQRHIEGRHKDII</sequence>
<gene>
    <name evidence="3" type="ORF">IE81DRAFT_171178</name>
</gene>
<dbReference type="EMBL" id="KZ819391">
    <property type="protein sequence ID" value="PWN41542.1"/>
    <property type="molecule type" value="Genomic_DNA"/>
</dbReference>
<feature type="compositionally biased region" description="Polar residues" evidence="1">
    <location>
        <begin position="390"/>
        <end position="413"/>
    </location>
</feature>
<dbReference type="AlphaFoldDB" id="A0A316VVS2"/>
<dbReference type="GeneID" id="37032493"/>
<feature type="compositionally biased region" description="Low complexity" evidence="1">
    <location>
        <begin position="364"/>
        <end position="381"/>
    </location>
</feature>
<dbReference type="OrthoDB" id="10428703at2759"/>
<name>A0A316VVS2_9BASI</name>
<feature type="chain" id="PRO_5016233568" evidence="2">
    <location>
        <begin position="23"/>
        <end position="598"/>
    </location>
</feature>
<dbReference type="RefSeq" id="XP_025368702.1">
    <property type="nucleotide sequence ID" value="XM_025510623.1"/>
</dbReference>
<evidence type="ECO:0000256" key="2">
    <source>
        <dbReference type="SAM" id="SignalP"/>
    </source>
</evidence>
<dbReference type="InParanoid" id="A0A316VVS2"/>
<dbReference type="Proteomes" id="UP000245783">
    <property type="component" value="Unassembled WGS sequence"/>
</dbReference>
<proteinExistence type="predicted"/>
<feature type="compositionally biased region" description="Low complexity" evidence="1">
    <location>
        <begin position="427"/>
        <end position="442"/>
    </location>
</feature>
<accession>A0A316VVS2</accession>
<organism evidence="3 4">
    <name type="scientific">Ceraceosorus guamensis</name>
    <dbReference type="NCBI Taxonomy" id="1522189"/>
    <lineage>
        <taxon>Eukaryota</taxon>
        <taxon>Fungi</taxon>
        <taxon>Dikarya</taxon>
        <taxon>Basidiomycota</taxon>
        <taxon>Ustilaginomycotina</taxon>
        <taxon>Exobasidiomycetes</taxon>
        <taxon>Ceraceosorales</taxon>
        <taxon>Ceraceosoraceae</taxon>
        <taxon>Ceraceosorus</taxon>
    </lineage>
</organism>
<evidence type="ECO:0000256" key="1">
    <source>
        <dbReference type="SAM" id="MobiDB-lite"/>
    </source>
</evidence>
<evidence type="ECO:0000313" key="3">
    <source>
        <dbReference type="EMBL" id="PWN41542.1"/>
    </source>
</evidence>
<protein>
    <submittedName>
        <fullName evidence="3">Uncharacterized protein</fullName>
    </submittedName>
</protein>
<keyword evidence="4" id="KW-1185">Reference proteome</keyword>